<evidence type="ECO:0000313" key="2">
    <source>
        <dbReference type="Proteomes" id="UP000008908"/>
    </source>
</evidence>
<dbReference type="Proteomes" id="UP000008908">
    <property type="component" value="Chromosome"/>
</dbReference>
<proteinExistence type="predicted"/>
<gene>
    <name evidence="1" type="ordered locus">Murru_3093</name>
</gene>
<organism evidence="1 2">
    <name type="scientific">Allomuricauda ruestringensis (strain DSM 13258 / CIP 107369 / LMG 19739 / B1)</name>
    <name type="common">Muricauda ruestringensis</name>
    <dbReference type="NCBI Taxonomy" id="886377"/>
    <lineage>
        <taxon>Bacteria</taxon>
        <taxon>Pseudomonadati</taxon>
        <taxon>Bacteroidota</taxon>
        <taxon>Flavobacteriia</taxon>
        <taxon>Flavobacteriales</taxon>
        <taxon>Flavobacteriaceae</taxon>
        <taxon>Flagellimonas</taxon>
    </lineage>
</organism>
<sequence length="69" mass="7664">MKSLENFGVCELKKLEVKEINGGNIWGRLVRAGIAALAALHDQVCDGEGRCEMSLTPNQSADYYKYRAM</sequence>
<protein>
    <submittedName>
        <fullName evidence="1">Uncharacterized protein</fullName>
    </submittedName>
</protein>
<reference evidence="2" key="1">
    <citation type="submission" date="2011-08" db="EMBL/GenBank/DDBJ databases">
        <title>The complete genome of Muricauda ruestringensis DSM 13258.</title>
        <authorList>
            <person name="Lucas S."/>
            <person name="Han J."/>
            <person name="Lapidus A."/>
            <person name="Bruce D."/>
            <person name="Goodwin L."/>
            <person name="Pitluck S."/>
            <person name="Peters L."/>
            <person name="Kyrpides N."/>
            <person name="Mavromatis K."/>
            <person name="Ivanova N."/>
            <person name="Ovchinnikova G."/>
            <person name="Teshima H."/>
            <person name="Detter J.C."/>
            <person name="Tapia R."/>
            <person name="Han C."/>
            <person name="Land M."/>
            <person name="Hauser L."/>
            <person name="Markowitz V."/>
            <person name="Cheng J.-F."/>
            <person name="Hugenholtz P."/>
            <person name="Woyke T."/>
            <person name="Wu D."/>
            <person name="Spring S."/>
            <person name="Schroeder M."/>
            <person name="Brambilla E."/>
            <person name="Klenk H.-P."/>
            <person name="Eisen J.A."/>
        </authorList>
    </citation>
    <scope>NUCLEOTIDE SEQUENCE [LARGE SCALE GENOMIC DNA]</scope>
    <source>
        <strain evidence="2">DSM 13258 / LMG 19739 / B1</strain>
    </source>
</reference>
<reference evidence="1 2" key="2">
    <citation type="journal article" date="2012" name="Stand. Genomic Sci.">
        <title>Complete genome sequence of the facultatively anaerobic, appendaged bacterium Muricauda ruestringensis type strain (B1(T)).</title>
        <authorList>
            <person name="Huntemann M."/>
            <person name="Teshima H."/>
            <person name="Lapidus A."/>
            <person name="Nolan M."/>
            <person name="Lucas S."/>
            <person name="Hammon N."/>
            <person name="Deshpande S."/>
            <person name="Cheng J.F."/>
            <person name="Tapia R."/>
            <person name="Goodwin L.A."/>
            <person name="Pitluck S."/>
            <person name="Liolios K."/>
            <person name="Pagani I."/>
            <person name="Ivanova N."/>
            <person name="Mavromatis K."/>
            <person name="Mikhailova N."/>
            <person name="Pati A."/>
            <person name="Chen A."/>
            <person name="Palaniappan K."/>
            <person name="Land M."/>
            <person name="Hauser L."/>
            <person name="Pan C."/>
            <person name="Brambilla E.M."/>
            <person name="Rohde M."/>
            <person name="Spring S."/>
            <person name="Goker M."/>
            <person name="Detter J.C."/>
            <person name="Bristow J."/>
            <person name="Eisen J.A."/>
            <person name="Markowitz V."/>
            <person name="Hugenholtz P."/>
            <person name="Kyrpides N.C."/>
            <person name="Klenk H.P."/>
            <person name="Woyke T."/>
        </authorList>
    </citation>
    <scope>NUCLEOTIDE SEQUENCE [LARGE SCALE GENOMIC DNA]</scope>
    <source>
        <strain evidence="2">DSM 13258 / LMG 19739 / B1</strain>
    </source>
</reference>
<dbReference type="AlphaFoldDB" id="G2PKR8"/>
<accession>G2PKR8</accession>
<dbReference type="EMBL" id="CP002999">
    <property type="protein sequence ID" value="AEM72114.1"/>
    <property type="molecule type" value="Genomic_DNA"/>
</dbReference>
<name>G2PKR8_ALLRU</name>
<dbReference type="RefSeq" id="WP_014034393.1">
    <property type="nucleotide sequence ID" value="NC_015945.1"/>
</dbReference>
<dbReference type="KEGG" id="mrs:Murru_3093"/>
<dbReference type="STRING" id="886377.Murru_3093"/>
<dbReference type="HOGENOM" id="CLU_2771393_0_0_10"/>
<keyword evidence="2" id="KW-1185">Reference proteome</keyword>
<evidence type="ECO:0000313" key="1">
    <source>
        <dbReference type="EMBL" id="AEM72114.1"/>
    </source>
</evidence>